<dbReference type="PANTHER" id="PTHR32145">
    <property type="entry name" value="DIFLAVIN FLAVOPROTEIN A 2-RELATED"/>
    <property type="match status" value="1"/>
</dbReference>
<dbReference type="InterPro" id="IPR001279">
    <property type="entry name" value="Metallo-B-lactamas"/>
</dbReference>
<keyword evidence="3" id="KW-0813">Transport</keyword>
<dbReference type="InterPro" id="IPR051285">
    <property type="entry name" value="NADH_oxidoreductase_modular"/>
</dbReference>
<evidence type="ECO:0000313" key="7">
    <source>
        <dbReference type="EMBL" id="SDL90047.1"/>
    </source>
</evidence>
<protein>
    <submittedName>
        <fullName evidence="7">Flavorubredoxin</fullName>
    </submittedName>
</protein>
<dbReference type="RefSeq" id="WP_092725403.1">
    <property type="nucleotide sequence ID" value="NZ_FNGW01000004.1"/>
</dbReference>
<dbReference type="InterPro" id="IPR036866">
    <property type="entry name" value="RibonucZ/Hydroxyglut_hydro"/>
</dbReference>
<comment type="cofactor">
    <cofactor evidence="1">
        <name>Fe cation</name>
        <dbReference type="ChEBI" id="CHEBI:24875"/>
    </cofactor>
</comment>
<dbReference type="SUPFAM" id="SSF52218">
    <property type="entry name" value="Flavoproteins"/>
    <property type="match status" value="1"/>
</dbReference>
<organism evidence="7 8">
    <name type="scientific">Romboutsia lituseburensis DSM 797</name>
    <dbReference type="NCBI Taxonomy" id="1121325"/>
    <lineage>
        <taxon>Bacteria</taxon>
        <taxon>Bacillati</taxon>
        <taxon>Bacillota</taxon>
        <taxon>Clostridia</taxon>
        <taxon>Peptostreptococcales</taxon>
        <taxon>Peptostreptococcaceae</taxon>
        <taxon>Romboutsia</taxon>
    </lineage>
</organism>
<evidence type="ECO:0000259" key="6">
    <source>
        <dbReference type="PROSITE" id="PS50902"/>
    </source>
</evidence>
<dbReference type="GO" id="GO:0010181">
    <property type="term" value="F:FMN binding"/>
    <property type="evidence" value="ECO:0007669"/>
    <property type="project" value="InterPro"/>
</dbReference>
<keyword evidence="8" id="KW-1185">Reference proteome</keyword>
<evidence type="ECO:0000256" key="1">
    <source>
        <dbReference type="ARBA" id="ARBA00001962"/>
    </source>
</evidence>
<name>A0A1G9NVI7_9FIRM</name>
<dbReference type="SMART" id="SM00849">
    <property type="entry name" value="Lactamase_B"/>
    <property type="match status" value="1"/>
</dbReference>
<proteinExistence type="inferred from homology"/>
<dbReference type="EMBL" id="FNGW01000004">
    <property type="protein sequence ID" value="SDL90047.1"/>
    <property type="molecule type" value="Genomic_DNA"/>
</dbReference>
<reference evidence="7 8" key="1">
    <citation type="submission" date="2016-10" db="EMBL/GenBank/DDBJ databases">
        <authorList>
            <person name="de Groot N.N."/>
        </authorList>
    </citation>
    <scope>NUCLEOTIDE SEQUENCE [LARGE SCALE GENOMIC DNA]</scope>
    <source>
        <strain evidence="7 8">DSM 797</strain>
    </source>
</reference>
<dbReference type="GO" id="GO:0046872">
    <property type="term" value="F:metal ion binding"/>
    <property type="evidence" value="ECO:0007669"/>
    <property type="project" value="InterPro"/>
</dbReference>
<dbReference type="PIRSF" id="PIRSF005243">
    <property type="entry name" value="ROO"/>
    <property type="match status" value="1"/>
</dbReference>
<evidence type="ECO:0000256" key="2">
    <source>
        <dbReference type="ARBA" id="ARBA00007121"/>
    </source>
</evidence>
<gene>
    <name evidence="7" type="ORF">SAMN04515677_10490</name>
</gene>
<dbReference type="Pfam" id="PF19583">
    <property type="entry name" value="ODP"/>
    <property type="match status" value="1"/>
</dbReference>
<dbReference type="PROSITE" id="PS50902">
    <property type="entry name" value="FLAVODOXIN_LIKE"/>
    <property type="match status" value="1"/>
</dbReference>
<dbReference type="GO" id="GO:0009055">
    <property type="term" value="F:electron transfer activity"/>
    <property type="evidence" value="ECO:0007669"/>
    <property type="project" value="InterPro"/>
</dbReference>
<keyword evidence="4" id="KW-0249">Electron transport</keyword>
<dbReference type="InterPro" id="IPR016440">
    <property type="entry name" value="Rubredoxin-O_OxRdtase"/>
</dbReference>
<accession>A0A1G9NVI7</accession>
<evidence type="ECO:0000313" key="8">
    <source>
        <dbReference type="Proteomes" id="UP000199068"/>
    </source>
</evidence>
<dbReference type="CDD" id="cd07709">
    <property type="entry name" value="flavodiiron_proteins_MBL-fold"/>
    <property type="match status" value="1"/>
</dbReference>
<evidence type="ECO:0000256" key="5">
    <source>
        <dbReference type="ARBA" id="ARBA00023004"/>
    </source>
</evidence>
<dbReference type="InterPro" id="IPR045761">
    <property type="entry name" value="ODP_dom"/>
</dbReference>
<dbReference type="Pfam" id="PF00258">
    <property type="entry name" value="Flavodoxin_1"/>
    <property type="match status" value="1"/>
</dbReference>
<dbReference type="AlphaFoldDB" id="A0A1G9NVI7"/>
<dbReference type="InterPro" id="IPR008254">
    <property type="entry name" value="Flavodoxin/NO_synth"/>
</dbReference>
<dbReference type="Gene3D" id="3.40.50.360">
    <property type="match status" value="1"/>
</dbReference>
<dbReference type="Proteomes" id="UP000199068">
    <property type="component" value="Unassembled WGS sequence"/>
</dbReference>
<dbReference type="GO" id="GO:0016651">
    <property type="term" value="F:oxidoreductase activity, acting on NAD(P)H"/>
    <property type="evidence" value="ECO:0007669"/>
    <property type="project" value="UniProtKB-ARBA"/>
</dbReference>
<dbReference type="SUPFAM" id="SSF56281">
    <property type="entry name" value="Metallo-hydrolase/oxidoreductase"/>
    <property type="match status" value="1"/>
</dbReference>
<dbReference type="InterPro" id="IPR029039">
    <property type="entry name" value="Flavoprotein-like_sf"/>
</dbReference>
<evidence type="ECO:0000256" key="3">
    <source>
        <dbReference type="ARBA" id="ARBA00022448"/>
    </source>
</evidence>
<dbReference type="PANTHER" id="PTHR32145:SF11">
    <property type="entry name" value="DIFLAVIN FLAVOPROTEIN A 2-RELATED"/>
    <property type="match status" value="1"/>
</dbReference>
<dbReference type="Gene3D" id="3.60.15.10">
    <property type="entry name" value="Ribonuclease Z/Hydroxyacylglutathione hydrolase-like"/>
    <property type="match status" value="1"/>
</dbReference>
<sequence length="397" mass="45168">MSNVFEVKKDIYFTGVVDKDLKVFDIIMETEFGTTYNCYIIKDEKTVLFDTVKPNFKEEFLKNISEVTDVADIDYVVIHHTEPDHAGSLKYLLDLNPDIEVFCTNAAKMYLTEQINKPFKCHVIKDGEVLNIGKRNLKFITAPFLHWADTMFTYVEEEKTLFTCDAFGCHFANVDADAVENEDYLKSSKHYYDCIVKPFAKHVLNAINKVVDLKIDFDTILTSHGPMLTKDPMAAVKRYLDWSTEVVNSTNQNQVAIFYLSAYTNTLEMAKKIKEGLVSEGACVTLYDLEEMNLKEMHDAVVMSKVILLGSPTINRTMVKPMWDLFSTIDPMANQGKIAGVFGSYGWSGEGITMAENLLKSMAFKMPVETVKKKFFPCCQTLDECFNYGAEFAKLIK</sequence>
<comment type="similarity">
    <text evidence="2">In the N-terminal section; belongs to the zinc metallo-hydrolase group 3 family.</text>
</comment>
<dbReference type="STRING" id="1121325.SAMN04515677_10490"/>
<feature type="domain" description="Flavodoxin-like" evidence="6">
    <location>
        <begin position="255"/>
        <end position="397"/>
    </location>
</feature>
<keyword evidence="5" id="KW-0408">Iron</keyword>
<evidence type="ECO:0000256" key="4">
    <source>
        <dbReference type="ARBA" id="ARBA00022982"/>
    </source>
</evidence>